<dbReference type="SUPFAM" id="SSF52743">
    <property type="entry name" value="Subtilisin-like"/>
    <property type="match status" value="1"/>
</dbReference>
<dbReference type="Pfam" id="PF00082">
    <property type="entry name" value="Peptidase_S8"/>
    <property type="match status" value="1"/>
</dbReference>
<evidence type="ECO:0000256" key="2">
    <source>
        <dbReference type="ARBA" id="ARBA00022670"/>
    </source>
</evidence>
<keyword evidence="2 10" id="KW-0645">Protease</keyword>
<dbReference type="PANTHER" id="PTHR42884">
    <property type="entry name" value="PROPROTEIN CONVERTASE SUBTILISIN/KEXIN-RELATED"/>
    <property type="match status" value="1"/>
</dbReference>
<dbReference type="RefSeq" id="XP_065653252.1">
    <property type="nucleotide sequence ID" value="XM_065797180.1"/>
</dbReference>
<dbReference type="PROSITE" id="PS00136">
    <property type="entry name" value="SUBTILASE_ASP"/>
    <property type="match status" value="1"/>
</dbReference>
<dbReference type="PRINTS" id="PR00723">
    <property type="entry name" value="SUBTILISIN"/>
</dbReference>
<comment type="similarity">
    <text evidence="1">Belongs to the peptidase S8 family. Furin subfamily.</text>
</comment>
<evidence type="ECO:0000256" key="12">
    <source>
        <dbReference type="SAM" id="SignalP"/>
    </source>
</evidence>
<dbReference type="PROSITE" id="PS00137">
    <property type="entry name" value="SUBTILASE_HIS"/>
    <property type="match status" value="1"/>
</dbReference>
<dbReference type="Proteomes" id="UP001652625">
    <property type="component" value="Chromosome 05"/>
</dbReference>
<evidence type="ECO:0000313" key="15">
    <source>
        <dbReference type="RefSeq" id="XP_065653252.1"/>
    </source>
</evidence>
<dbReference type="PROSITE" id="PS51829">
    <property type="entry name" value="P_HOMO_B"/>
    <property type="match status" value="1"/>
</dbReference>
<protein>
    <submittedName>
        <fullName evidence="15">Uncharacterized protein LOC136071805 isoform X1</fullName>
    </submittedName>
</protein>
<feature type="active site" description="Charge relay system" evidence="10">
    <location>
        <position position="213"/>
    </location>
</feature>
<reference evidence="15" key="1">
    <citation type="submission" date="2025-08" db="UniProtKB">
        <authorList>
            <consortium name="RefSeq"/>
        </authorList>
    </citation>
    <scope>IDENTIFICATION</scope>
</reference>
<dbReference type="PROSITE" id="PS00138">
    <property type="entry name" value="SUBTILASE_SER"/>
    <property type="match status" value="1"/>
</dbReference>
<feature type="compositionally biased region" description="Basic and acidic residues" evidence="11">
    <location>
        <begin position="667"/>
        <end position="689"/>
    </location>
</feature>
<dbReference type="InterPro" id="IPR032815">
    <property type="entry name" value="S8_pro-domain"/>
</dbReference>
<feature type="region of interest" description="Disordered" evidence="11">
    <location>
        <begin position="667"/>
        <end position="725"/>
    </location>
</feature>
<dbReference type="InterPro" id="IPR015500">
    <property type="entry name" value="Peptidase_S8_subtilisin-rel"/>
</dbReference>
<keyword evidence="7" id="KW-0865">Zymogen</keyword>
<evidence type="ECO:0000256" key="8">
    <source>
        <dbReference type="ARBA" id="ARBA00023157"/>
    </source>
</evidence>
<evidence type="ECO:0000256" key="7">
    <source>
        <dbReference type="ARBA" id="ARBA00023145"/>
    </source>
</evidence>
<keyword evidence="5 10" id="KW-0378">Hydrolase</keyword>
<evidence type="ECO:0000256" key="4">
    <source>
        <dbReference type="ARBA" id="ARBA00022729"/>
    </source>
</evidence>
<organism evidence="14 15">
    <name type="scientific">Hydra vulgaris</name>
    <name type="common">Hydra</name>
    <name type="synonym">Hydra attenuata</name>
    <dbReference type="NCBI Taxonomy" id="6087"/>
    <lineage>
        <taxon>Eukaryota</taxon>
        <taxon>Metazoa</taxon>
        <taxon>Cnidaria</taxon>
        <taxon>Hydrozoa</taxon>
        <taxon>Hydroidolina</taxon>
        <taxon>Anthoathecata</taxon>
        <taxon>Aplanulata</taxon>
        <taxon>Hydridae</taxon>
        <taxon>Hydra</taxon>
    </lineage>
</organism>
<dbReference type="InterPro" id="IPR036852">
    <property type="entry name" value="Peptidase_S8/S53_dom_sf"/>
</dbReference>
<dbReference type="InterPro" id="IPR022398">
    <property type="entry name" value="Peptidase_S8_His-AS"/>
</dbReference>
<dbReference type="Pfam" id="PF01483">
    <property type="entry name" value="P_proprotein"/>
    <property type="match status" value="1"/>
</dbReference>
<sequence>MILALLRLLVLLRGIIICFCNEDSTKIHFTNSWAVHIEKGNTQIANEIAEKHGFNNLGQIGTLPGYFHFVKKNFKSKRNRRSSTVEDVNLLSEKNVRWVKQQHVLERDKRSIVPEYLQIVHSVGYTVQDPLYNDQWYLNNVGQSSGPSGMDINIIPVWSRGISGKNIVVAVLDDGLDHTHPDLKRNYDPKASYDFNDYDEDPMPRTSDPNNCHGTKCAGEVAAEAGNGICGVGVAFNSSVGGIRMLDGNTTDTIEGSALSFKKDYIDIYSCAWGPKDDGKRFGRPGTLASKALELGVKEGRNGLGSIFVWATGNGGLTDDDCNCDGYTTSVYTISVGAISDHGLSTYYTESCASTLAVTFSGGSHREKRENKIITTTLNHKCTDEFKGTSSAAPLAAGMIALMLEANRKLTWRDVQHIIVETSLMTSPLDEGWRRNGAGKWFNQKFGFGRMDAASMVEKADTWSNVAEHRMCWSDKSVGPWGIPSAGTIAVAINTTACSDTLSEIKTLEHVQVVLSLKHRHRGHLSVELISPSGTRTQMLKTRRNDKSTKGLKDWVFMSVHFWGEDPKGIWTLAVTDNSNNNREHHKRKSKYGDFEDATEALQDELEFNNDAEHDAIVDEAEEFENTEEFQNKVFEDDIFPKLSKNNKQKVSDQSKDKTNDENEKLIEELPHKEKLKFKQHEESKAEHKDKKKKKNKLSKLKKGVQTQTSHSNEKNPVINESVRLSQNTSPEKLPFIPSHFPIANNGQYALAGDNASIMPTDKNTPILSVPNPSYSAGINNENIQQTNPHSTGNQVSSALHNGSNNFTSQPVITSGSNINQLLNTSTNSPSSTEENKMLESVLKTILSETFANFRNESEGSFKNFDDRLNELENVLKKSNDSGVNKAESITSSLANAFKGGKAIDKINNVLNVLESNKNQSKSHNTSSYKNSEVVSDVLKVLKDILSTNIDDGKLKHYKKRISKLLETSSNKTRKLTDKLFTDLQPQDEGNNVSPIVITDALALVSRLFKEKKPIIPKKSTKVVTSELPKNVRIVLQGPKGDVILPYEMVAPDTKKEVTTLTSSKEMHHADNTVDTITVQHKNIRHKNNQKVVDDADLLNKIDSHRNIAEENEDLFNEKIAEEGVSNVNLQSSNKLDQNNNIDVVKNPDVPNEKVFELNSSGEPENAESNSLTISVVKNGRLIKDNKIKLDKLEKKLIDSPKTEKINSENNIDIEVMFDKDVSKDLSAKHGLNNYENLEEIKKLNVKNEAVDVAKFGAQDDSGQSNHFEDVSGLQWQDISSKKTKEKVPESLSIKVKSGENNIKKHKNKFKKKKSLKSHKRTHTNHLDEIRNYNIEPLPFLQFADPSDISPQNEDEDSFIRSLYEPYNLHTKQIETNIPGEGKASYYPPSDFQQDRENWNIKRSNIPRPQVNYHNETKKHLIKVKQPLVRKSTRITEERSNEFESGDLNDENDENQNDEEDGPHVVKRSAIFSDLYLPENSNFKLRKKLRFENERRSAVKKAYKLEEALKRKIISMRKESSSVLNIIKRVHDDISIGDSKDLRVLEKQLSQLENAKYNSLYNGESQIEQNTPLVRTKVSRKPPRESRDDPDEYYKYGVTKSGELETWTLLFYGTGP</sequence>
<dbReference type="InterPro" id="IPR002884">
    <property type="entry name" value="P_dom"/>
</dbReference>
<dbReference type="CDD" id="cd04059">
    <property type="entry name" value="Peptidases_S8_Protein_convertases_Kexins_Furin-like"/>
    <property type="match status" value="1"/>
</dbReference>
<dbReference type="InterPro" id="IPR000209">
    <property type="entry name" value="Peptidase_S8/S53_dom"/>
</dbReference>
<feature type="compositionally biased region" description="Acidic residues" evidence="11">
    <location>
        <begin position="1444"/>
        <end position="1461"/>
    </location>
</feature>
<keyword evidence="8" id="KW-1015">Disulfide bond</keyword>
<feature type="signal peptide" evidence="12">
    <location>
        <begin position="1"/>
        <end position="20"/>
    </location>
</feature>
<evidence type="ECO:0000256" key="9">
    <source>
        <dbReference type="ARBA" id="ARBA00023180"/>
    </source>
</evidence>
<evidence type="ECO:0000256" key="1">
    <source>
        <dbReference type="ARBA" id="ARBA00005325"/>
    </source>
</evidence>
<name>A0ABM4BVM9_HYDVU</name>
<dbReference type="Gene3D" id="3.30.70.850">
    <property type="entry name" value="Peptidase S8, pro-domain"/>
    <property type="match status" value="1"/>
</dbReference>
<gene>
    <name evidence="15" type="primary">LOC136071805</name>
</gene>
<feature type="region of interest" description="Disordered" evidence="11">
    <location>
        <begin position="1432"/>
        <end position="1462"/>
    </location>
</feature>
<feature type="active site" description="Charge relay system" evidence="10">
    <location>
        <position position="390"/>
    </location>
</feature>
<feature type="compositionally biased region" description="Basic residues" evidence="11">
    <location>
        <begin position="690"/>
        <end position="703"/>
    </location>
</feature>
<keyword evidence="4 12" id="KW-0732">Signal</keyword>
<evidence type="ECO:0000256" key="6">
    <source>
        <dbReference type="ARBA" id="ARBA00022825"/>
    </source>
</evidence>
<feature type="chain" id="PRO_5045588454" evidence="12">
    <location>
        <begin position="21"/>
        <end position="1616"/>
    </location>
</feature>
<keyword evidence="3" id="KW-0165">Cleavage on pair of basic residues</keyword>
<dbReference type="InterPro" id="IPR023828">
    <property type="entry name" value="Peptidase_S8_Ser-AS"/>
</dbReference>
<feature type="domain" description="P/Homo B" evidence="13">
    <location>
        <begin position="465"/>
        <end position="613"/>
    </location>
</feature>
<dbReference type="Gene3D" id="3.40.50.200">
    <property type="entry name" value="Peptidase S8/S53 domain"/>
    <property type="match status" value="1"/>
</dbReference>
<dbReference type="Pfam" id="PF16470">
    <property type="entry name" value="S8_pro-domain"/>
    <property type="match status" value="1"/>
</dbReference>
<evidence type="ECO:0000256" key="10">
    <source>
        <dbReference type="PROSITE-ProRule" id="PRU01240"/>
    </source>
</evidence>
<evidence type="ECO:0000256" key="5">
    <source>
        <dbReference type="ARBA" id="ARBA00022801"/>
    </source>
</evidence>
<dbReference type="PANTHER" id="PTHR42884:SF23">
    <property type="entry name" value="FURIN-LIKE PROTEASE 2"/>
    <property type="match status" value="1"/>
</dbReference>
<evidence type="ECO:0000256" key="11">
    <source>
        <dbReference type="SAM" id="MobiDB-lite"/>
    </source>
</evidence>
<accession>A0ABM4BVM9</accession>
<dbReference type="Gene3D" id="2.60.120.260">
    <property type="entry name" value="Galactose-binding domain-like"/>
    <property type="match status" value="1"/>
</dbReference>
<dbReference type="InterPro" id="IPR023827">
    <property type="entry name" value="Peptidase_S8_Asp-AS"/>
</dbReference>
<evidence type="ECO:0000256" key="3">
    <source>
        <dbReference type="ARBA" id="ARBA00022685"/>
    </source>
</evidence>
<dbReference type="SUPFAM" id="SSF49785">
    <property type="entry name" value="Galactose-binding domain-like"/>
    <property type="match status" value="1"/>
</dbReference>
<dbReference type="InterPro" id="IPR034182">
    <property type="entry name" value="Kexin/furin"/>
</dbReference>
<evidence type="ECO:0000259" key="13">
    <source>
        <dbReference type="PROSITE" id="PS51829"/>
    </source>
</evidence>
<evidence type="ECO:0000313" key="14">
    <source>
        <dbReference type="Proteomes" id="UP001652625"/>
    </source>
</evidence>
<dbReference type="InterPro" id="IPR038466">
    <property type="entry name" value="S8_pro-domain_sf"/>
</dbReference>
<keyword evidence="9" id="KW-0325">Glycoprotein</keyword>
<dbReference type="GeneID" id="136071805"/>
<keyword evidence="14" id="KW-1185">Reference proteome</keyword>
<keyword evidence="6 10" id="KW-0720">Serine protease</keyword>
<dbReference type="InterPro" id="IPR008979">
    <property type="entry name" value="Galactose-bd-like_sf"/>
</dbReference>
<proteinExistence type="inferred from homology"/>
<feature type="active site" description="Charge relay system" evidence="10">
    <location>
        <position position="173"/>
    </location>
</feature>
<dbReference type="SUPFAM" id="SSF54897">
    <property type="entry name" value="Protease propeptides/inhibitors"/>
    <property type="match status" value="1"/>
</dbReference>
<dbReference type="PROSITE" id="PS51892">
    <property type="entry name" value="SUBTILASE"/>
    <property type="match status" value="1"/>
</dbReference>